<sequence>MPTITVSIPVDGTLVPQKAEKVGGKRIGFYYIILKSLKESRKNDVVKCLYIKGLTKFGYCVIKEGSAGDSKDNDGRDIQDRLKWQRDLHGRLGKSLRLPKLLGEFEENGNYYLVIEHLKGKPLHELVKGNRKLRQSLLDGTEEGKKVMCYLRDSVGILGQLHSLGIVHRDATLNNFMVTAGGKVAVIDMELSYSLNDHFPSPPFALGTHGYMSPEQEAMALPTVKEDIFAAGAMILYAWSGISPLKFVNAPYKWLEDAVRYFVPVADIARLILQCMHPDPALRPDALQLHASLDAHIRSRRNRVVISRQANWSPEAVHDALQSGLQAMGSPMFADPDKGWFAEHMVDPPDHSNLIRKGWYASFNRGVSGVLYFAGRAYAAGLDLTPIARPVELALQLIRVKYVENLERSNTGFQFGSDGVAYALAETVRRGWLNGSSAMQAHWGNMLARKDDAINLADGWAGQGIARYACQGFTDNVPPQELADLLLDLQLEDGSWLYKRKRPRFYFLEGMAGIIYFLLCHAQASGSREAMIGAERGLGFMAAARKKGIGVPVTWKPKGEHLSDHSWCDGNPGMALAWLKAWELTGTPMYRAVAEQLLEQHDISQHWRNLSLKSGIVGVGETYLEAAVVLGDERYLAMARQVSEVLLHAMRPGKHGPYWLVDNDKQPVTGLMIGNTGLLHFLLRSLYPGKFGFPGLL</sequence>
<accession>A0ABZ2YZ17</accession>
<dbReference type="SMART" id="SM00220">
    <property type="entry name" value="S_TKc"/>
    <property type="match status" value="1"/>
</dbReference>
<name>A0ABZ2YZ17_9BACT</name>
<dbReference type="SUPFAM" id="SSF56112">
    <property type="entry name" value="Protein kinase-like (PK-like)"/>
    <property type="match status" value="1"/>
</dbReference>
<dbReference type="PANTHER" id="PTHR44167">
    <property type="entry name" value="OVARIAN-SPECIFIC SERINE/THREONINE-PROTEIN KINASE LOK-RELATED"/>
    <property type="match status" value="1"/>
</dbReference>
<proteinExistence type="predicted"/>
<dbReference type="EMBL" id="CP150096">
    <property type="protein sequence ID" value="WZN45246.1"/>
    <property type="molecule type" value="Genomic_DNA"/>
</dbReference>
<organism evidence="3 4">
    <name type="scientific">Chitinophaga caseinilytica</name>
    <dbReference type="NCBI Taxonomy" id="2267521"/>
    <lineage>
        <taxon>Bacteria</taxon>
        <taxon>Pseudomonadati</taxon>
        <taxon>Bacteroidota</taxon>
        <taxon>Chitinophagia</taxon>
        <taxon>Chitinophagales</taxon>
        <taxon>Chitinophagaceae</taxon>
        <taxon>Chitinophaga</taxon>
    </lineage>
</organism>
<feature type="domain" description="Cyclic nucleotide-binding" evidence="2">
    <location>
        <begin position="33"/>
        <end position="70"/>
    </location>
</feature>
<dbReference type="Pfam" id="PF05147">
    <property type="entry name" value="LANC_like"/>
    <property type="match status" value="1"/>
</dbReference>
<reference evidence="3 4" key="1">
    <citation type="submission" date="2024-03" db="EMBL/GenBank/DDBJ databases">
        <title>Chitinophaga caseinilytica sp. nov., a casein hydrolysing bacterium isolated from forest soil.</title>
        <authorList>
            <person name="Lee D.S."/>
            <person name="Han D.M."/>
            <person name="Baek J.H."/>
            <person name="Choi D.G."/>
            <person name="Jeon J.H."/>
            <person name="Jeon C.O."/>
        </authorList>
    </citation>
    <scope>NUCLEOTIDE SEQUENCE [LARGE SCALE GENOMIC DNA]</scope>
    <source>
        <strain evidence="3 4">KACC 19118</strain>
    </source>
</reference>
<evidence type="ECO:0000313" key="4">
    <source>
        <dbReference type="Proteomes" id="UP001449657"/>
    </source>
</evidence>
<dbReference type="InterPro" id="IPR007822">
    <property type="entry name" value="LANC-like"/>
</dbReference>
<evidence type="ECO:0000259" key="2">
    <source>
        <dbReference type="PROSITE" id="PS50042"/>
    </source>
</evidence>
<dbReference type="PROSITE" id="PS50042">
    <property type="entry name" value="CNMP_BINDING_3"/>
    <property type="match status" value="1"/>
</dbReference>
<dbReference type="Gene3D" id="1.50.10.10">
    <property type="match status" value="1"/>
</dbReference>
<dbReference type="InterPro" id="IPR000595">
    <property type="entry name" value="cNMP-bd_dom"/>
</dbReference>
<evidence type="ECO:0000313" key="3">
    <source>
        <dbReference type="EMBL" id="WZN45246.1"/>
    </source>
</evidence>
<dbReference type="Pfam" id="PF00069">
    <property type="entry name" value="Pkinase"/>
    <property type="match status" value="1"/>
</dbReference>
<dbReference type="Gene3D" id="1.10.510.10">
    <property type="entry name" value="Transferase(Phosphotransferase) domain 1"/>
    <property type="match status" value="1"/>
</dbReference>
<keyword evidence="4" id="KW-1185">Reference proteome</keyword>
<protein>
    <submittedName>
        <fullName evidence="3">Lanthionine synthetase LanC family protein</fullName>
    </submittedName>
</protein>
<dbReference type="PROSITE" id="PS50011">
    <property type="entry name" value="PROTEIN_KINASE_DOM"/>
    <property type="match status" value="1"/>
</dbReference>
<evidence type="ECO:0000259" key="1">
    <source>
        <dbReference type="PROSITE" id="PS50011"/>
    </source>
</evidence>
<dbReference type="PANTHER" id="PTHR44167:SF24">
    <property type="entry name" value="SERINE_THREONINE-PROTEIN KINASE CHK2"/>
    <property type="match status" value="1"/>
</dbReference>
<dbReference type="InterPro" id="IPR012341">
    <property type="entry name" value="6hp_glycosidase-like_sf"/>
</dbReference>
<dbReference type="SMART" id="SM01260">
    <property type="entry name" value="LANC_like"/>
    <property type="match status" value="1"/>
</dbReference>
<dbReference type="Proteomes" id="UP001449657">
    <property type="component" value="Chromosome"/>
</dbReference>
<feature type="domain" description="Protein kinase" evidence="1">
    <location>
        <begin position="16"/>
        <end position="293"/>
    </location>
</feature>
<gene>
    <name evidence="3" type="ORF">WJU22_20310</name>
</gene>
<dbReference type="InterPro" id="IPR000719">
    <property type="entry name" value="Prot_kinase_dom"/>
</dbReference>
<dbReference type="RefSeq" id="WP_341840000.1">
    <property type="nucleotide sequence ID" value="NZ_CP149792.1"/>
</dbReference>
<dbReference type="SUPFAM" id="SSF158745">
    <property type="entry name" value="LanC-like"/>
    <property type="match status" value="1"/>
</dbReference>
<dbReference type="InterPro" id="IPR011009">
    <property type="entry name" value="Kinase-like_dom_sf"/>
</dbReference>